<organism evidence="2 3">
    <name type="scientific">Croceitalea dokdonensis DOKDO 023</name>
    <dbReference type="NCBI Taxonomy" id="1300341"/>
    <lineage>
        <taxon>Bacteria</taxon>
        <taxon>Pseudomonadati</taxon>
        <taxon>Bacteroidota</taxon>
        <taxon>Flavobacteriia</taxon>
        <taxon>Flavobacteriales</taxon>
        <taxon>Flavobacteriaceae</taxon>
        <taxon>Croceitalea</taxon>
    </lineage>
</organism>
<protein>
    <submittedName>
        <fullName evidence="2">Uncharacterized protein</fullName>
    </submittedName>
</protein>
<dbReference type="STRING" id="1300341.I595_853"/>
<keyword evidence="1" id="KW-0472">Membrane</keyword>
<keyword evidence="1" id="KW-0812">Transmembrane</keyword>
<proteinExistence type="predicted"/>
<keyword evidence="3" id="KW-1185">Reference proteome</keyword>
<gene>
    <name evidence="2" type="ORF">I595_853</name>
</gene>
<evidence type="ECO:0000256" key="1">
    <source>
        <dbReference type="SAM" id="Phobius"/>
    </source>
</evidence>
<name>A0A0P7AWP7_9FLAO</name>
<accession>A0A0P7AWP7</accession>
<feature type="transmembrane region" description="Helical" evidence="1">
    <location>
        <begin position="6"/>
        <end position="26"/>
    </location>
</feature>
<dbReference type="EMBL" id="LDJX01000002">
    <property type="protein sequence ID" value="KPM32437.1"/>
    <property type="molecule type" value="Genomic_DNA"/>
</dbReference>
<reference evidence="2 3" key="1">
    <citation type="submission" date="2015-09" db="EMBL/GenBank/DDBJ databases">
        <title>Genome sequence of the marine flavobacterium Croceitalea dokdonensis DOKDO 023 that contains proton- and sodium-pumping rhodopsins.</title>
        <authorList>
            <person name="Kwon S.-K."/>
            <person name="Lee H.K."/>
            <person name="Kwak M.-J."/>
            <person name="Kim J.F."/>
        </authorList>
    </citation>
    <scope>NUCLEOTIDE SEQUENCE [LARGE SCALE GENOMIC DNA]</scope>
    <source>
        <strain evidence="2 3">DOKDO 023</strain>
    </source>
</reference>
<dbReference type="Proteomes" id="UP000050280">
    <property type="component" value="Unassembled WGS sequence"/>
</dbReference>
<evidence type="ECO:0000313" key="2">
    <source>
        <dbReference type="EMBL" id="KPM32437.1"/>
    </source>
</evidence>
<keyword evidence="1" id="KW-1133">Transmembrane helix</keyword>
<evidence type="ECO:0000313" key="3">
    <source>
        <dbReference type="Proteomes" id="UP000050280"/>
    </source>
</evidence>
<sequence>MLLCFFEAAVQIIVIATYLSSFFCFIRYELSTVKNKGDFLQPNTKWGLCPYFK</sequence>
<dbReference type="AlphaFoldDB" id="A0A0P7AWP7"/>
<comment type="caution">
    <text evidence="2">The sequence shown here is derived from an EMBL/GenBank/DDBJ whole genome shotgun (WGS) entry which is preliminary data.</text>
</comment>